<evidence type="ECO:0000256" key="1">
    <source>
        <dbReference type="ARBA" id="ARBA00008226"/>
    </source>
</evidence>
<evidence type="ECO:0000256" key="6">
    <source>
        <dbReference type="ARBA" id="ARBA00022917"/>
    </source>
</evidence>
<dbReference type="InterPro" id="IPR033656">
    <property type="entry name" value="HisRS_anticodon"/>
</dbReference>
<protein>
    <recommendedName>
        <fullName evidence="9">Histidine--tRNA ligase</fullName>
        <ecNumber evidence="9">6.1.1.21</ecNumber>
    </recommendedName>
    <alternativeName>
        <fullName evidence="9">Histidyl-tRNA synthetase</fullName>
        <shortName evidence="9">HisRS</shortName>
    </alternativeName>
</protein>
<dbReference type="SUPFAM" id="SSF55681">
    <property type="entry name" value="Class II aaRS and biotin synthetases"/>
    <property type="match status" value="1"/>
</dbReference>
<dbReference type="GO" id="GO:0140096">
    <property type="term" value="F:catalytic activity, acting on a protein"/>
    <property type="evidence" value="ECO:0007669"/>
    <property type="project" value="UniProtKB-ARBA"/>
</dbReference>
<feature type="domain" description="Aminoacyl-transfer RNA synthetases class-II family profile" evidence="11">
    <location>
        <begin position="1"/>
        <end position="313"/>
    </location>
</feature>
<dbReference type="GO" id="GO:0004821">
    <property type="term" value="F:histidine-tRNA ligase activity"/>
    <property type="evidence" value="ECO:0007669"/>
    <property type="project" value="UniProtKB-UniRule"/>
</dbReference>
<dbReference type="Pfam" id="PF13393">
    <property type="entry name" value="tRNA-synt_His"/>
    <property type="match status" value="1"/>
</dbReference>
<dbReference type="HAMAP" id="MF_00127">
    <property type="entry name" value="His_tRNA_synth"/>
    <property type="match status" value="1"/>
</dbReference>
<feature type="binding site" evidence="10">
    <location>
        <position position="129"/>
    </location>
    <ligand>
        <name>L-histidine</name>
        <dbReference type="ChEBI" id="CHEBI:57595"/>
    </ligand>
</feature>
<dbReference type="Gene3D" id="3.30.930.10">
    <property type="entry name" value="Bira Bifunctional Protein, Domain 2"/>
    <property type="match status" value="1"/>
</dbReference>
<dbReference type="CDD" id="cd00859">
    <property type="entry name" value="HisRS_anticodon"/>
    <property type="match status" value="1"/>
</dbReference>
<dbReference type="InterPro" id="IPR015807">
    <property type="entry name" value="His-tRNA-ligase"/>
</dbReference>
<dbReference type="PIRSF" id="PIRSF001549">
    <property type="entry name" value="His-tRNA_synth"/>
    <property type="match status" value="1"/>
</dbReference>
<comment type="subcellular location">
    <subcellularLocation>
        <location evidence="9">Cytoplasm</location>
    </subcellularLocation>
</comment>
<dbReference type="Pfam" id="PF03129">
    <property type="entry name" value="HGTP_anticodon"/>
    <property type="match status" value="1"/>
</dbReference>
<dbReference type="EC" id="6.1.1.21" evidence="9"/>
<dbReference type="GO" id="GO:0005524">
    <property type="term" value="F:ATP binding"/>
    <property type="evidence" value="ECO:0007669"/>
    <property type="project" value="UniProtKB-UniRule"/>
</dbReference>
<dbReference type="PANTHER" id="PTHR43707">
    <property type="entry name" value="HISTIDYL-TRNA SYNTHETASE"/>
    <property type="match status" value="1"/>
</dbReference>
<dbReference type="GO" id="GO:0005737">
    <property type="term" value="C:cytoplasm"/>
    <property type="evidence" value="ECO:0007669"/>
    <property type="project" value="UniProtKB-SubCell"/>
</dbReference>
<keyword evidence="4 9" id="KW-0547">Nucleotide-binding</keyword>
<organism evidence="12 13">
    <name type="scientific">Seinonella peptonophila</name>
    <dbReference type="NCBI Taxonomy" id="112248"/>
    <lineage>
        <taxon>Bacteria</taxon>
        <taxon>Bacillati</taxon>
        <taxon>Bacillota</taxon>
        <taxon>Bacilli</taxon>
        <taxon>Bacillales</taxon>
        <taxon>Thermoactinomycetaceae</taxon>
        <taxon>Seinonella</taxon>
    </lineage>
</organism>
<dbReference type="STRING" id="112248.SAMN05444392_103130"/>
<dbReference type="GO" id="GO:0006427">
    <property type="term" value="P:histidyl-tRNA aminoacylation"/>
    <property type="evidence" value="ECO:0007669"/>
    <property type="project" value="UniProtKB-UniRule"/>
</dbReference>
<feature type="binding site" evidence="10">
    <location>
        <position position="256"/>
    </location>
    <ligand>
        <name>L-histidine</name>
        <dbReference type="ChEBI" id="CHEBI:57595"/>
    </ligand>
</feature>
<comment type="catalytic activity">
    <reaction evidence="8 9">
        <text>tRNA(His) + L-histidine + ATP = L-histidyl-tRNA(His) + AMP + diphosphate + H(+)</text>
        <dbReference type="Rhea" id="RHEA:17313"/>
        <dbReference type="Rhea" id="RHEA-COMP:9665"/>
        <dbReference type="Rhea" id="RHEA-COMP:9689"/>
        <dbReference type="ChEBI" id="CHEBI:15378"/>
        <dbReference type="ChEBI" id="CHEBI:30616"/>
        <dbReference type="ChEBI" id="CHEBI:33019"/>
        <dbReference type="ChEBI" id="CHEBI:57595"/>
        <dbReference type="ChEBI" id="CHEBI:78442"/>
        <dbReference type="ChEBI" id="CHEBI:78527"/>
        <dbReference type="ChEBI" id="CHEBI:456215"/>
        <dbReference type="EC" id="6.1.1.21"/>
    </reaction>
</comment>
<keyword evidence="7 9" id="KW-0030">Aminoacyl-tRNA synthetase</keyword>
<proteinExistence type="inferred from homology"/>
<dbReference type="SUPFAM" id="SSF52954">
    <property type="entry name" value="Class II aaRS ABD-related"/>
    <property type="match status" value="1"/>
</dbReference>
<name>A0A1M4WB88_9BACL</name>
<evidence type="ECO:0000256" key="9">
    <source>
        <dbReference type="HAMAP-Rule" id="MF_00127"/>
    </source>
</evidence>
<feature type="binding site" evidence="10">
    <location>
        <begin position="80"/>
        <end position="82"/>
    </location>
    <ligand>
        <name>L-histidine</name>
        <dbReference type="ChEBI" id="CHEBI:57595"/>
    </ligand>
</feature>
<dbReference type="EMBL" id="FQVL01000003">
    <property type="protein sequence ID" value="SHE78353.1"/>
    <property type="molecule type" value="Genomic_DNA"/>
</dbReference>
<feature type="binding site" evidence="10">
    <location>
        <position position="111"/>
    </location>
    <ligand>
        <name>L-histidine</name>
        <dbReference type="ChEBI" id="CHEBI:57595"/>
    </ligand>
</feature>
<reference evidence="12 13" key="1">
    <citation type="submission" date="2016-11" db="EMBL/GenBank/DDBJ databases">
        <authorList>
            <person name="Jaros S."/>
            <person name="Januszkiewicz K."/>
            <person name="Wedrychowicz H."/>
        </authorList>
    </citation>
    <scope>NUCLEOTIDE SEQUENCE [LARGE SCALE GENOMIC DNA]</scope>
    <source>
        <strain evidence="12 13">DSM 44666</strain>
    </source>
</reference>
<evidence type="ECO:0000256" key="7">
    <source>
        <dbReference type="ARBA" id="ARBA00023146"/>
    </source>
</evidence>
<dbReference type="InterPro" id="IPR006195">
    <property type="entry name" value="aa-tRNA-synth_II"/>
</dbReference>
<keyword evidence="3 9" id="KW-0436">Ligase</keyword>
<dbReference type="AlphaFoldDB" id="A0A1M4WB88"/>
<dbReference type="NCBIfam" id="TIGR00442">
    <property type="entry name" value="hisS"/>
    <property type="match status" value="1"/>
</dbReference>
<dbReference type="InterPro" id="IPR045864">
    <property type="entry name" value="aa-tRNA-synth_II/BPL/LPL"/>
</dbReference>
<gene>
    <name evidence="9" type="primary">hisS</name>
    <name evidence="12" type="ORF">SAMN05444392_103130</name>
</gene>
<dbReference type="GO" id="GO:0016740">
    <property type="term" value="F:transferase activity"/>
    <property type="evidence" value="ECO:0007669"/>
    <property type="project" value="UniProtKB-ARBA"/>
</dbReference>
<dbReference type="OrthoDB" id="9800814at2"/>
<dbReference type="InterPro" id="IPR036621">
    <property type="entry name" value="Anticodon-bd_dom_sf"/>
</dbReference>
<evidence type="ECO:0000259" key="11">
    <source>
        <dbReference type="PROSITE" id="PS50862"/>
    </source>
</evidence>
<dbReference type="InterPro" id="IPR041715">
    <property type="entry name" value="HisRS-like_core"/>
</dbReference>
<evidence type="ECO:0000313" key="12">
    <source>
        <dbReference type="EMBL" id="SHE78353.1"/>
    </source>
</evidence>
<keyword evidence="6 9" id="KW-0648">Protein biosynthesis</keyword>
<dbReference type="InterPro" id="IPR004516">
    <property type="entry name" value="HisRS/HisZ"/>
</dbReference>
<comment type="similarity">
    <text evidence="1 9">Belongs to the class-II aminoacyl-tRNA synthetase family.</text>
</comment>
<dbReference type="InterPro" id="IPR004154">
    <property type="entry name" value="Anticodon-bd"/>
</dbReference>
<evidence type="ECO:0000256" key="3">
    <source>
        <dbReference type="ARBA" id="ARBA00022598"/>
    </source>
</evidence>
<evidence type="ECO:0000256" key="2">
    <source>
        <dbReference type="ARBA" id="ARBA00022490"/>
    </source>
</evidence>
<keyword evidence="5 9" id="KW-0067">ATP-binding</keyword>
<evidence type="ECO:0000256" key="5">
    <source>
        <dbReference type="ARBA" id="ARBA00022840"/>
    </source>
</evidence>
<keyword evidence="2 9" id="KW-0963">Cytoplasm</keyword>
<feature type="binding site" evidence="10">
    <location>
        <position position="125"/>
    </location>
    <ligand>
        <name>L-histidine</name>
        <dbReference type="ChEBI" id="CHEBI:57595"/>
    </ligand>
</feature>
<sequence>MYRLPRGTSDIFGANIEKWHWMEEKVREITRTFNYREMRTPIFEHSELFARSVGETTDIVEKEMYTFTDRGKRSLSLRPEGTAGIVRSYVEHKLYADPQPTKLYYLGPMFRYENPQAGRTRQFHQFGAEAFGSLDPALDAEVISLGMSFFASLGLQNVVVQINSVGDAESRPRYRQRLIDYFTPYEQQLSAIDRSRLHRNPLRILDSKDPATRELLTEVPSILNSLSKEAAEHFELLQQYLSDLSIQYVVDPLLVRGLDYYTLTAFEFYTEIEGAQAGTIGGGGRYNQLVGEIGGPDMPGIGFALGLERVMLACEKQSCGPTDHAGIDCYLITFDHQTKKAAVSLLQRLRQAGLTAEVDYLGRKMKAQLKAADRLQAKFALIIGEEELAAEKVAVKNLQDGQQIMIGLEQVIHYVKEQRSVI</sequence>
<evidence type="ECO:0000313" key="13">
    <source>
        <dbReference type="Proteomes" id="UP000184476"/>
    </source>
</evidence>
<accession>A0A1M4WB88</accession>
<dbReference type="CDD" id="cd00773">
    <property type="entry name" value="HisRS-like_core"/>
    <property type="match status" value="1"/>
</dbReference>
<dbReference type="PANTHER" id="PTHR43707:SF1">
    <property type="entry name" value="HISTIDINE--TRNA LIGASE, MITOCHONDRIAL-RELATED"/>
    <property type="match status" value="1"/>
</dbReference>
<dbReference type="PROSITE" id="PS50862">
    <property type="entry name" value="AA_TRNA_LIGASE_II"/>
    <property type="match status" value="1"/>
</dbReference>
<dbReference type="Gene3D" id="3.40.50.800">
    <property type="entry name" value="Anticodon-binding domain"/>
    <property type="match status" value="1"/>
</dbReference>
<evidence type="ECO:0000256" key="10">
    <source>
        <dbReference type="PIRSR" id="PIRSR001549-1"/>
    </source>
</evidence>
<dbReference type="Proteomes" id="UP000184476">
    <property type="component" value="Unassembled WGS sequence"/>
</dbReference>
<feature type="binding site" evidence="10">
    <location>
        <begin position="260"/>
        <end position="261"/>
    </location>
    <ligand>
        <name>L-histidine</name>
        <dbReference type="ChEBI" id="CHEBI:57595"/>
    </ligand>
</feature>
<evidence type="ECO:0000256" key="4">
    <source>
        <dbReference type="ARBA" id="ARBA00022741"/>
    </source>
</evidence>
<keyword evidence="13" id="KW-1185">Reference proteome</keyword>
<dbReference type="RefSeq" id="WP_073154225.1">
    <property type="nucleotide sequence ID" value="NZ_FQVL01000003.1"/>
</dbReference>
<comment type="subunit">
    <text evidence="9">Homodimer.</text>
</comment>
<evidence type="ECO:0000256" key="8">
    <source>
        <dbReference type="ARBA" id="ARBA00047639"/>
    </source>
</evidence>